<dbReference type="Pfam" id="PF02021">
    <property type="entry name" value="UPF0102"/>
    <property type="match status" value="1"/>
</dbReference>
<gene>
    <name evidence="3" type="ORF">A3B92_03245</name>
</gene>
<dbReference type="Proteomes" id="UP000177960">
    <property type="component" value="Unassembled WGS sequence"/>
</dbReference>
<sequence length="140" mass="16020">MFKKSETGRIGEDIACEYLINKGFTVIERNFRRPWGELDIVSQAPDGTLVFVEVKTLRRGSGQAIQQDNSAIQELPNYLAALKPEDNLTKAKLIKLQRTSYLYANKNLKLVNDKKGWRIDLVAITLDSRNKPNINHYENI</sequence>
<dbReference type="GO" id="GO:0003676">
    <property type="term" value="F:nucleic acid binding"/>
    <property type="evidence" value="ECO:0007669"/>
    <property type="project" value="InterPro"/>
</dbReference>
<dbReference type="PANTHER" id="PTHR34039">
    <property type="entry name" value="UPF0102 PROTEIN YRAN"/>
    <property type="match status" value="1"/>
</dbReference>
<dbReference type="InterPro" id="IPR011335">
    <property type="entry name" value="Restrct_endonuc-II-like"/>
</dbReference>
<protein>
    <recommendedName>
        <fullName evidence="2">UPF0102 protein A3B92_03245</fullName>
    </recommendedName>
</protein>
<dbReference type="EMBL" id="MHJG01000020">
    <property type="protein sequence ID" value="OGY63641.1"/>
    <property type="molecule type" value="Genomic_DNA"/>
</dbReference>
<dbReference type="SUPFAM" id="SSF52980">
    <property type="entry name" value="Restriction endonuclease-like"/>
    <property type="match status" value="1"/>
</dbReference>
<evidence type="ECO:0000313" key="4">
    <source>
        <dbReference type="Proteomes" id="UP000177960"/>
    </source>
</evidence>
<evidence type="ECO:0000256" key="2">
    <source>
        <dbReference type="HAMAP-Rule" id="MF_00048"/>
    </source>
</evidence>
<dbReference type="Gene3D" id="3.40.1350.10">
    <property type="match status" value="1"/>
</dbReference>
<organism evidence="3 4">
    <name type="scientific">Candidatus Harrisonbacteria bacterium RIFCSPHIGHO2_02_FULL_42_16</name>
    <dbReference type="NCBI Taxonomy" id="1798404"/>
    <lineage>
        <taxon>Bacteria</taxon>
        <taxon>Candidatus Harrisoniibacteriota</taxon>
    </lineage>
</organism>
<dbReference type="PANTHER" id="PTHR34039:SF1">
    <property type="entry name" value="UPF0102 PROTEIN YRAN"/>
    <property type="match status" value="1"/>
</dbReference>
<reference evidence="3 4" key="1">
    <citation type="journal article" date="2016" name="Nat. Commun.">
        <title>Thousands of microbial genomes shed light on interconnected biogeochemical processes in an aquifer system.</title>
        <authorList>
            <person name="Anantharaman K."/>
            <person name="Brown C.T."/>
            <person name="Hug L.A."/>
            <person name="Sharon I."/>
            <person name="Castelle C.J."/>
            <person name="Probst A.J."/>
            <person name="Thomas B.C."/>
            <person name="Singh A."/>
            <person name="Wilkins M.J."/>
            <person name="Karaoz U."/>
            <person name="Brodie E.L."/>
            <person name="Williams K.H."/>
            <person name="Hubbard S.S."/>
            <person name="Banfield J.F."/>
        </authorList>
    </citation>
    <scope>NUCLEOTIDE SEQUENCE [LARGE SCALE GENOMIC DNA]</scope>
</reference>
<evidence type="ECO:0000313" key="3">
    <source>
        <dbReference type="EMBL" id="OGY63641.1"/>
    </source>
</evidence>
<dbReference type="HAMAP" id="MF_00048">
    <property type="entry name" value="UPF0102"/>
    <property type="match status" value="1"/>
</dbReference>
<dbReference type="InterPro" id="IPR011856">
    <property type="entry name" value="tRNA_endonuc-like_dom_sf"/>
</dbReference>
<comment type="caution">
    <text evidence="3">The sequence shown here is derived from an EMBL/GenBank/DDBJ whole genome shotgun (WGS) entry which is preliminary data.</text>
</comment>
<accession>A0A1G1ZGJ9</accession>
<dbReference type="AlphaFoldDB" id="A0A1G1ZGJ9"/>
<name>A0A1G1ZGJ9_9BACT</name>
<evidence type="ECO:0000256" key="1">
    <source>
        <dbReference type="ARBA" id="ARBA00006738"/>
    </source>
</evidence>
<comment type="similarity">
    <text evidence="1 2">Belongs to the UPF0102 family.</text>
</comment>
<dbReference type="InterPro" id="IPR003509">
    <property type="entry name" value="UPF0102_YraN-like"/>
</dbReference>
<proteinExistence type="inferred from homology"/>